<sequence length="98" mass="11359">MNHETTFANQSLPPGMFLLKTMFREPSSVRLLAFCTFLLIYIIAFVGNFMLIVLIVWEKQLHKPVYIFLANLNIYVGRKYILFPNGPCPCNVSTRMLQ</sequence>
<dbReference type="GO" id="GO:0007608">
    <property type="term" value="P:sensory perception of smell"/>
    <property type="evidence" value="ECO:0007669"/>
    <property type="project" value="UniProtKB-KW"/>
</dbReference>
<dbReference type="SUPFAM" id="SSF81321">
    <property type="entry name" value="Family A G protein-coupled receptor-like"/>
    <property type="match status" value="1"/>
</dbReference>
<dbReference type="Ensembl" id="ENSEBUT00000023866.1">
    <property type="protein sequence ID" value="ENSEBUP00000023290.1"/>
    <property type="gene ID" value="ENSEBUG00000014344.1"/>
</dbReference>
<name>A0A8C4R1A0_EPTBU</name>
<evidence type="ECO:0000256" key="3">
    <source>
        <dbReference type="ARBA" id="ARBA00022725"/>
    </source>
</evidence>
<keyword evidence="4" id="KW-0297">G-protein coupled receptor</keyword>
<feature type="transmembrane region" description="Helical" evidence="6">
    <location>
        <begin position="31"/>
        <end position="57"/>
    </location>
</feature>
<evidence type="ECO:0000256" key="2">
    <source>
        <dbReference type="ARBA" id="ARBA00022475"/>
    </source>
</evidence>
<keyword evidence="2" id="KW-1003">Cell membrane</keyword>
<dbReference type="GeneTree" id="ENSGT00930000153000"/>
<evidence type="ECO:0000313" key="8">
    <source>
        <dbReference type="Proteomes" id="UP000694388"/>
    </source>
</evidence>
<accession>A0A8C4R1A0</accession>
<keyword evidence="6" id="KW-1133">Transmembrane helix</keyword>
<evidence type="ECO:0000256" key="4">
    <source>
        <dbReference type="ARBA" id="ARBA00023040"/>
    </source>
</evidence>
<dbReference type="Gene3D" id="1.20.1070.10">
    <property type="entry name" value="Rhodopsin 7-helix transmembrane proteins"/>
    <property type="match status" value="1"/>
</dbReference>
<evidence type="ECO:0000313" key="7">
    <source>
        <dbReference type="Ensembl" id="ENSEBUP00000023290.1"/>
    </source>
</evidence>
<reference evidence="7" key="1">
    <citation type="submission" date="2025-08" db="UniProtKB">
        <authorList>
            <consortium name="Ensembl"/>
        </authorList>
    </citation>
    <scope>IDENTIFICATION</scope>
</reference>
<keyword evidence="6" id="KW-0472">Membrane</keyword>
<dbReference type="AlphaFoldDB" id="A0A8C4R1A0"/>
<keyword evidence="4" id="KW-0807">Transducer</keyword>
<dbReference type="InterPro" id="IPR050516">
    <property type="entry name" value="Olfactory_GPCR"/>
</dbReference>
<dbReference type="GO" id="GO:0004930">
    <property type="term" value="F:G protein-coupled receptor activity"/>
    <property type="evidence" value="ECO:0007669"/>
    <property type="project" value="UniProtKB-KW"/>
</dbReference>
<protein>
    <recommendedName>
        <fullName evidence="9">G-protein coupled receptors family 1 profile domain-containing protein</fullName>
    </recommendedName>
</protein>
<evidence type="ECO:0000256" key="5">
    <source>
        <dbReference type="ARBA" id="ARBA00023170"/>
    </source>
</evidence>
<organism evidence="7 8">
    <name type="scientific">Eptatretus burgeri</name>
    <name type="common">Inshore hagfish</name>
    <dbReference type="NCBI Taxonomy" id="7764"/>
    <lineage>
        <taxon>Eukaryota</taxon>
        <taxon>Metazoa</taxon>
        <taxon>Chordata</taxon>
        <taxon>Craniata</taxon>
        <taxon>Vertebrata</taxon>
        <taxon>Cyclostomata</taxon>
        <taxon>Myxini</taxon>
        <taxon>Myxiniformes</taxon>
        <taxon>Myxinidae</taxon>
        <taxon>Eptatretinae</taxon>
        <taxon>Eptatretus</taxon>
    </lineage>
</organism>
<comment type="subcellular location">
    <subcellularLocation>
        <location evidence="1">Cell membrane</location>
        <topology evidence="1">Multi-pass membrane protein</topology>
    </subcellularLocation>
</comment>
<proteinExistence type="predicted"/>
<evidence type="ECO:0008006" key="9">
    <source>
        <dbReference type="Google" id="ProtNLM"/>
    </source>
</evidence>
<dbReference type="Proteomes" id="UP000694388">
    <property type="component" value="Unplaced"/>
</dbReference>
<keyword evidence="6" id="KW-0812">Transmembrane</keyword>
<evidence type="ECO:0000256" key="6">
    <source>
        <dbReference type="SAM" id="Phobius"/>
    </source>
</evidence>
<keyword evidence="5" id="KW-0675">Receptor</keyword>
<keyword evidence="3" id="KW-0552">Olfaction</keyword>
<keyword evidence="8" id="KW-1185">Reference proteome</keyword>
<evidence type="ECO:0000256" key="1">
    <source>
        <dbReference type="ARBA" id="ARBA00004651"/>
    </source>
</evidence>
<dbReference type="GO" id="GO:0005886">
    <property type="term" value="C:plasma membrane"/>
    <property type="evidence" value="ECO:0007669"/>
    <property type="project" value="UniProtKB-SubCell"/>
</dbReference>
<keyword evidence="3" id="KW-0716">Sensory transduction</keyword>
<dbReference type="PANTHER" id="PTHR26452">
    <property type="entry name" value="OLFACTORY RECEPTOR"/>
    <property type="match status" value="1"/>
</dbReference>
<reference evidence="7" key="2">
    <citation type="submission" date="2025-09" db="UniProtKB">
        <authorList>
            <consortium name="Ensembl"/>
        </authorList>
    </citation>
    <scope>IDENTIFICATION</scope>
</reference>